<organism evidence="1 2">
    <name type="scientific">Ascaris lumbricoides</name>
    <name type="common">Giant roundworm</name>
    <dbReference type="NCBI Taxonomy" id="6252"/>
    <lineage>
        <taxon>Eukaryota</taxon>
        <taxon>Metazoa</taxon>
        <taxon>Ecdysozoa</taxon>
        <taxon>Nematoda</taxon>
        <taxon>Chromadorea</taxon>
        <taxon>Rhabditida</taxon>
        <taxon>Spirurina</taxon>
        <taxon>Ascaridomorpha</taxon>
        <taxon>Ascaridoidea</taxon>
        <taxon>Ascarididae</taxon>
        <taxon>Ascaris</taxon>
    </lineage>
</organism>
<protein>
    <submittedName>
        <fullName evidence="2">Transposase</fullName>
    </submittedName>
</protein>
<evidence type="ECO:0000313" key="1">
    <source>
        <dbReference type="Proteomes" id="UP000036681"/>
    </source>
</evidence>
<name>A0A0M3HI08_ASCLU</name>
<sequence>MERSIRESKQFKSSKQRGFNLIDRILNSIHIGIIYLRVATILT</sequence>
<proteinExistence type="predicted"/>
<keyword evidence="1" id="KW-1185">Reference proteome</keyword>
<dbReference type="Proteomes" id="UP000036681">
    <property type="component" value="Unplaced"/>
</dbReference>
<dbReference type="AlphaFoldDB" id="A0A0M3HI08"/>
<accession>A0A0M3HI08</accession>
<dbReference type="WBParaSite" id="ALUE_0000115301-mRNA-1">
    <property type="protein sequence ID" value="ALUE_0000115301-mRNA-1"/>
    <property type="gene ID" value="ALUE_0000115301"/>
</dbReference>
<evidence type="ECO:0000313" key="2">
    <source>
        <dbReference type="WBParaSite" id="ALUE_0000115301-mRNA-1"/>
    </source>
</evidence>
<reference evidence="2" key="1">
    <citation type="submission" date="2017-02" db="UniProtKB">
        <authorList>
            <consortium name="WormBaseParasite"/>
        </authorList>
    </citation>
    <scope>IDENTIFICATION</scope>
</reference>